<dbReference type="Proteomes" id="UP000592180">
    <property type="component" value="Unassembled WGS sequence"/>
</dbReference>
<feature type="transmembrane region" description="Helical" evidence="1">
    <location>
        <begin position="185"/>
        <end position="203"/>
    </location>
</feature>
<feature type="transmembrane region" description="Helical" evidence="1">
    <location>
        <begin position="252"/>
        <end position="272"/>
    </location>
</feature>
<feature type="transmembrane region" description="Helical" evidence="1">
    <location>
        <begin position="153"/>
        <end position="173"/>
    </location>
</feature>
<name>A0A840KJN9_9FLAO</name>
<reference evidence="2 3" key="1">
    <citation type="submission" date="2020-08" db="EMBL/GenBank/DDBJ databases">
        <title>Functional genomics of gut bacteria from endangered species of beetles.</title>
        <authorList>
            <person name="Carlos-Shanley C."/>
        </authorList>
    </citation>
    <scope>NUCLEOTIDE SEQUENCE [LARGE SCALE GENOMIC DNA]</scope>
    <source>
        <strain evidence="2 3">S00151</strain>
    </source>
</reference>
<evidence type="ECO:0000256" key="1">
    <source>
        <dbReference type="SAM" id="Phobius"/>
    </source>
</evidence>
<keyword evidence="1" id="KW-1133">Transmembrane helix</keyword>
<evidence type="ECO:0000313" key="2">
    <source>
        <dbReference type="EMBL" id="MBB4807092.1"/>
    </source>
</evidence>
<keyword evidence="1" id="KW-0812">Transmembrane</keyword>
<keyword evidence="1" id="KW-0472">Membrane</keyword>
<dbReference type="EMBL" id="JACHLE010000003">
    <property type="protein sequence ID" value="MBB4807092.1"/>
    <property type="molecule type" value="Genomic_DNA"/>
</dbReference>
<accession>A0A840KJN9</accession>
<comment type="caution">
    <text evidence="2">The sequence shown here is derived from an EMBL/GenBank/DDBJ whole genome shotgun (WGS) entry which is preliminary data.</text>
</comment>
<sequence length="299" mass="35673">MDLTNFNSYFQAFFALNIAYATSDKFRDIIDSKVLKLHSNKVTKLHQYIKSVGILYDSERNIEKFIFLFMNEKDLQRKEESKKNGFGEYFKTSFLITGIYCLFVLIFSAFKQDNIYTNTADNYLIISPFVVLTYNLAILLFKKKLNIQKISPIIPIFILVVCIFLFGWKNVFFANLMNETDTNKIKIFSLFVAVSPYTLHVIKSLFDDIFLRIKLAVKRTCCKCIIYLYAYNSNKQFLNIQSTVSRKNKIDLYLLLKDLFYRIFLYNVIIWWRGRARINRMREKRRHNKILQNHNRNKK</sequence>
<evidence type="ECO:0000313" key="3">
    <source>
        <dbReference type="Proteomes" id="UP000592180"/>
    </source>
</evidence>
<organism evidence="2 3">
    <name type="scientific">Chryseobacterium defluvii</name>
    <dbReference type="NCBI Taxonomy" id="160396"/>
    <lineage>
        <taxon>Bacteria</taxon>
        <taxon>Pseudomonadati</taxon>
        <taxon>Bacteroidota</taxon>
        <taxon>Flavobacteriia</taxon>
        <taxon>Flavobacteriales</taxon>
        <taxon>Weeksellaceae</taxon>
        <taxon>Chryseobacterium group</taxon>
        <taxon>Chryseobacterium</taxon>
    </lineage>
</organism>
<feature type="transmembrane region" description="Helical" evidence="1">
    <location>
        <begin position="92"/>
        <end position="110"/>
    </location>
</feature>
<protein>
    <submittedName>
        <fullName evidence="2">Uncharacterized protein</fullName>
    </submittedName>
</protein>
<dbReference type="AlphaFoldDB" id="A0A840KJN9"/>
<proteinExistence type="predicted"/>
<gene>
    <name evidence="2" type="ORF">HNP38_002396</name>
</gene>
<dbReference type="RefSeq" id="WP_184189695.1">
    <property type="nucleotide sequence ID" value="NZ_JACHLE010000003.1"/>
</dbReference>
<keyword evidence="3" id="KW-1185">Reference proteome</keyword>
<feature type="transmembrane region" description="Helical" evidence="1">
    <location>
        <begin position="122"/>
        <end position="141"/>
    </location>
</feature>